<keyword evidence="3" id="KW-0547">Nucleotide-binding</keyword>
<dbReference type="Proteomes" id="UP000245133">
    <property type="component" value="Unassembled WGS sequence"/>
</dbReference>
<sequence>MIQVSNLSKFYGEKRAISGLNFKLERGEIVGLLGLNGAGKTTTIRILTGYLIPSAGDALIDGRSIFDFPLEAKAKIGYLPETPPLYEDLSVYDYLLFVARLKKIAKDSWETEIQRVLEKTNILEMKERLISSLSLGYRKRVGIAQAILGSPEVVIMDEPISGLDPKQIIEIRNLIRSLAGEHTVLISSHILSEIYKTCDKFIFLHNGSLRQELSFSKLDEEMKRLAGLEIGLFGRPKEELESFLRSILGSDSSSLSYQSGGKEEHLFVVQTNDLVSFKERLFKNALEQSIQIESIRKQEVSLEQIFLEKI</sequence>
<comment type="caution">
    <text evidence="6">The sequence shown here is derived from an EMBL/GenBank/DDBJ whole genome shotgun (WGS) entry which is preliminary data.</text>
</comment>
<keyword evidence="2" id="KW-0813">Transport</keyword>
<dbReference type="SMART" id="SM00382">
    <property type="entry name" value="AAA"/>
    <property type="match status" value="1"/>
</dbReference>
<evidence type="ECO:0000256" key="2">
    <source>
        <dbReference type="ARBA" id="ARBA00022448"/>
    </source>
</evidence>
<dbReference type="GO" id="GO:0016887">
    <property type="term" value="F:ATP hydrolysis activity"/>
    <property type="evidence" value="ECO:0007669"/>
    <property type="project" value="InterPro"/>
</dbReference>
<dbReference type="Gene3D" id="3.40.50.300">
    <property type="entry name" value="P-loop containing nucleotide triphosphate hydrolases"/>
    <property type="match status" value="1"/>
</dbReference>
<evidence type="ECO:0000256" key="4">
    <source>
        <dbReference type="ARBA" id="ARBA00022840"/>
    </source>
</evidence>
<feature type="domain" description="ABC transporter" evidence="5">
    <location>
        <begin position="2"/>
        <end position="231"/>
    </location>
</feature>
<dbReference type="PROSITE" id="PS50893">
    <property type="entry name" value="ABC_TRANSPORTER_2"/>
    <property type="match status" value="1"/>
</dbReference>
<dbReference type="RefSeq" id="WP_108976052.1">
    <property type="nucleotide sequence ID" value="NZ_BFBB01000004.1"/>
</dbReference>
<evidence type="ECO:0000259" key="5">
    <source>
        <dbReference type="PROSITE" id="PS50893"/>
    </source>
</evidence>
<dbReference type="PANTHER" id="PTHR43335">
    <property type="entry name" value="ABC TRANSPORTER, ATP-BINDING PROTEIN"/>
    <property type="match status" value="1"/>
</dbReference>
<keyword evidence="4 6" id="KW-0067">ATP-binding</keyword>
<accession>A0A2P2E0D9</accession>
<dbReference type="EMBL" id="BFBB01000004">
    <property type="protein sequence ID" value="GBF50276.1"/>
    <property type="molecule type" value="Genomic_DNA"/>
</dbReference>
<dbReference type="InterPro" id="IPR027417">
    <property type="entry name" value="P-loop_NTPase"/>
</dbReference>
<dbReference type="GO" id="GO:0005524">
    <property type="term" value="F:ATP binding"/>
    <property type="evidence" value="ECO:0007669"/>
    <property type="project" value="UniProtKB-KW"/>
</dbReference>
<evidence type="ECO:0000256" key="1">
    <source>
        <dbReference type="ARBA" id="ARBA00005417"/>
    </source>
</evidence>
<dbReference type="AlphaFoldDB" id="A0A2P2E0D9"/>
<gene>
    <name evidence="6" type="ORF">LPTSP4_18010</name>
</gene>
<dbReference type="OrthoDB" id="9775135at2"/>
<organism evidence="6 7">
    <name type="scientific">Leptospira ryugenii</name>
    <dbReference type="NCBI Taxonomy" id="1917863"/>
    <lineage>
        <taxon>Bacteria</taxon>
        <taxon>Pseudomonadati</taxon>
        <taxon>Spirochaetota</taxon>
        <taxon>Spirochaetia</taxon>
        <taxon>Leptospirales</taxon>
        <taxon>Leptospiraceae</taxon>
        <taxon>Leptospira</taxon>
    </lineage>
</organism>
<evidence type="ECO:0000313" key="7">
    <source>
        <dbReference type="Proteomes" id="UP000245133"/>
    </source>
</evidence>
<reference evidence="6 7" key="1">
    <citation type="submission" date="2018-02" db="EMBL/GenBank/DDBJ databases">
        <title>Novel Leptospira species isolated from soil and water in Japan.</title>
        <authorList>
            <person name="Nakao R."/>
            <person name="Masuzawa T."/>
        </authorList>
    </citation>
    <scope>NUCLEOTIDE SEQUENCE [LARGE SCALE GENOMIC DNA]</scope>
    <source>
        <strain evidence="6 7">YH101</strain>
    </source>
</reference>
<dbReference type="InterPro" id="IPR003593">
    <property type="entry name" value="AAA+_ATPase"/>
</dbReference>
<name>A0A2P2E0D9_9LEPT</name>
<keyword evidence="7" id="KW-1185">Reference proteome</keyword>
<dbReference type="SUPFAM" id="SSF52540">
    <property type="entry name" value="P-loop containing nucleoside triphosphate hydrolases"/>
    <property type="match status" value="1"/>
</dbReference>
<comment type="similarity">
    <text evidence="1">Belongs to the ABC transporter superfamily.</text>
</comment>
<dbReference type="InterPro" id="IPR003439">
    <property type="entry name" value="ABC_transporter-like_ATP-bd"/>
</dbReference>
<proteinExistence type="inferred from homology"/>
<evidence type="ECO:0000256" key="3">
    <source>
        <dbReference type="ARBA" id="ARBA00022741"/>
    </source>
</evidence>
<protein>
    <submittedName>
        <fullName evidence="6">ABC transporter ATP-binding protein</fullName>
    </submittedName>
</protein>
<dbReference type="Pfam" id="PF00005">
    <property type="entry name" value="ABC_tran"/>
    <property type="match status" value="1"/>
</dbReference>
<dbReference type="PANTHER" id="PTHR43335:SF4">
    <property type="entry name" value="ABC TRANSPORTER, ATP-BINDING PROTEIN"/>
    <property type="match status" value="1"/>
</dbReference>
<dbReference type="CDD" id="cd03230">
    <property type="entry name" value="ABC_DR_subfamily_A"/>
    <property type="match status" value="1"/>
</dbReference>
<evidence type="ECO:0000313" key="6">
    <source>
        <dbReference type="EMBL" id="GBF50276.1"/>
    </source>
</evidence>